<dbReference type="PROSITE" id="PS51935">
    <property type="entry name" value="NLPC_P60"/>
    <property type="match status" value="1"/>
</dbReference>
<keyword evidence="6" id="KW-0677">Repeat</keyword>
<evidence type="ECO:0000256" key="7">
    <source>
        <dbReference type="ARBA" id="ARBA00022801"/>
    </source>
</evidence>
<keyword evidence="7" id="KW-0378">Hydrolase</keyword>
<dbReference type="InterPro" id="IPR051202">
    <property type="entry name" value="Peptidase_C40"/>
</dbReference>
<feature type="domain" description="SH3b" evidence="12">
    <location>
        <begin position="160"/>
        <end position="223"/>
    </location>
</feature>
<dbReference type="InterPro" id="IPR000064">
    <property type="entry name" value="NLP_P60_dom"/>
</dbReference>
<evidence type="ECO:0000256" key="4">
    <source>
        <dbReference type="ARBA" id="ARBA00022670"/>
    </source>
</evidence>
<dbReference type="AlphaFoldDB" id="A0A931LUE5"/>
<evidence type="ECO:0000259" key="12">
    <source>
        <dbReference type="PROSITE" id="PS51781"/>
    </source>
</evidence>
<feature type="domain" description="LysM" evidence="13">
    <location>
        <begin position="94"/>
        <end position="138"/>
    </location>
</feature>
<dbReference type="Pfam" id="PF01476">
    <property type="entry name" value="LysM"/>
    <property type="match status" value="2"/>
</dbReference>
<dbReference type="Pfam" id="PF00877">
    <property type="entry name" value="NLPC_P60"/>
    <property type="match status" value="1"/>
</dbReference>
<sequence length="403" mass="43804">MQIRYAAVTTCLFVCGVTYAAQRTITVKAGDNDRKIARKLGISEVSLREANPDVRWTRLQIGQALALPEGAEESAEPIKKTKAHKTSKAHSDSHSYRVKQGDNDWTLARRFGTTAKALHKLNPDVKWGALRIGKTIAVPGAGEVTEKPSPKVEKVERAGAKSAKIKGKSVRVRRSPSVSSKLITRLDSGARIAVLGAEVGWTHVRLTDGANGWIKSSVLKVASASREHKVARRGHRRHHDTPENALFAQADTGNPLVDKAISFRGVRYRSGGVSRSGVDCSGLTTTVYKSLGVRLPRTSKEQSSVGRRVGRDELKPGDLVFFKTNRGRRINHVGIYAGNGRFIHASSGSGRVRESSLDEGYYNKRFAGGRRVAHPTSTKATKSARVASRVEIHRVEGPGPATD</sequence>
<feature type="domain" description="NlpC/P60" evidence="14">
    <location>
        <begin position="250"/>
        <end position="373"/>
    </location>
</feature>
<keyword evidence="4" id="KW-0645">Protease</keyword>
<proteinExistence type="inferred from homology"/>
<dbReference type="Gene3D" id="2.30.30.40">
    <property type="entry name" value="SH3 Domains"/>
    <property type="match status" value="1"/>
</dbReference>
<keyword evidence="8" id="KW-0788">Thiol protease</keyword>
<accession>A0A931LUE5</accession>
<evidence type="ECO:0000256" key="2">
    <source>
        <dbReference type="ARBA" id="ARBA00007074"/>
    </source>
</evidence>
<comment type="similarity">
    <text evidence="2">Belongs to the peptidase C40 family.</text>
</comment>
<feature type="chain" id="PRO_5037966942" description="Probable endopeptidase p60" evidence="11">
    <location>
        <begin position="21"/>
        <end position="403"/>
    </location>
</feature>
<dbReference type="Proteomes" id="UP000727962">
    <property type="component" value="Unassembled WGS sequence"/>
</dbReference>
<feature type="signal peptide" evidence="11">
    <location>
        <begin position="1"/>
        <end position="20"/>
    </location>
</feature>
<evidence type="ECO:0000256" key="8">
    <source>
        <dbReference type="ARBA" id="ARBA00022807"/>
    </source>
</evidence>
<dbReference type="PROSITE" id="PS51782">
    <property type="entry name" value="LYSM"/>
    <property type="match status" value="2"/>
</dbReference>
<feature type="region of interest" description="Disordered" evidence="10">
    <location>
        <begin position="70"/>
        <end position="97"/>
    </location>
</feature>
<comment type="function">
    <text evidence="1">This major extracellular protein may be involved in the invasion of non-professional phagocytic cells by Listeria.</text>
</comment>
<protein>
    <recommendedName>
        <fullName evidence="3">Probable endopeptidase p60</fullName>
    </recommendedName>
    <alternativeName>
        <fullName evidence="9">Invasion-associated protein p60</fullName>
    </alternativeName>
</protein>
<dbReference type="PROSITE" id="PS51781">
    <property type="entry name" value="SH3B"/>
    <property type="match status" value="1"/>
</dbReference>
<dbReference type="CDD" id="cd00118">
    <property type="entry name" value="LysM"/>
    <property type="match status" value="1"/>
</dbReference>
<dbReference type="InterPro" id="IPR018392">
    <property type="entry name" value="LysM"/>
</dbReference>
<dbReference type="PANTHER" id="PTHR47053:SF1">
    <property type="entry name" value="MUREIN DD-ENDOPEPTIDASE MEPH-RELATED"/>
    <property type="match status" value="1"/>
</dbReference>
<comment type="caution">
    <text evidence="15">The sequence shown here is derived from an EMBL/GenBank/DDBJ whole genome shotgun (WGS) entry which is preliminary data.</text>
</comment>
<evidence type="ECO:0000256" key="3">
    <source>
        <dbReference type="ARBA" id="ARBA00013385"/>
    </source>
</evidence>
<organism evidence="15 16">
    <name type="scientific">Fimbriimonas ginsengisoli</name>
    <dbReference type="NCBI Taxonomy" id="1005039"/>
    <lineage>
        <taxon>Bacteria</taxon>
        <taxon>Bacillati</taxon>
        <taxon>Armatimonadota</taxon>
        <taxon>Fimbriimonadia</taxon>
        <taxon>Fimbriimonadales</taxon>
        <taxon>Fimbriimonadaceae</taxon>
        <taxon>Fimbriimonas</taxon>
    </lineage>
</organism>
<evidence type="ECO:0000256" key="9">
    <source>
        <dbReference type="ARBA" id="ARBA00032855"/>
    </source>
</evidence>
<evidence type="ECO:0000259" key="14">
    <source>
        <dbReference type="PROSITE" id="PS51935"/>
    </source>
</evidence>
<dbReference type="GO" id="GO:0006508">
    <property type="term" value="P:proteolysis"/>
    <property type="evidence" value="ECO:0007669"/>
    <property type="project" value="UniProtKB-KW"/>
</dbReference>
<dbReference type="SUPFAM" id="SSF54001">
    <property type="entry name" value="Cysteine proteinases"/>
    <property type="match status" value="1"/>
</dbReference>
<gene>
    <name evidence="15" type="ORF">HYR64_10545</name>
</gene>
<evidence type="ECO:0000256" key="5">
    <source>
        <dbReference type="ARBA" id="ARBA00022729"/>
    </source>
</evidence>
<dbReference type="Gene3D" id="3.10.350.10">
    <property type="entry name" value="LysM domain"/>
    <property type="match status" value="2"/>
</dbReference>
<evidence type="ECO:0000256" key="10">
    <source>
        <dbReference type="SAM" id="MobiDB-lite"/>
    </source>
</evidence>
<dbReference type="Pfam" id="PF08239">
    <property type="entry name" value="SH3_3"/>
    <property type="match status" value="1"/>
</dbReference>
<dbReference type="InterPro" id="IPR036779">
    <property type="entry name" value="LysM_dom_sf"/>
</dbReference>
<dbReference type="SMART" id="SM00257">
    <property type="entry name" value="LysM"/>
    <property type="match status" value="2"/>
</dbReference>
<dbReference type="SUPFAM" id="SSF54106">
    <property type="entry name" value="LysM domain"/>
    <property type="match status" value="2"/>
</dbReference>
<evidence type="ECO:0000256" key="1">
    <source>
        <dbReference type="ARBA" id="ARBA00003740"/>
    </source>
</evidence>
<reference evidence="15" key="1">
    <citation type="submission" date="2020-07" db="EMBL/GenBank/DDBJ databases">
        <title>Huge and variable diversity of episymbiotic CPR bacteria and DPANN archaea in groundwater ecosystems.</title>
        <authorList>
            <person name="He C.Y."/>
            <person name="Keren R."/>
            <person name="Whittaker M."/>
            <person name="Farag I.F."/>
            <person name="Doudna J."/>
            <person name="Cate J.H.D."/>
            <person name="Banfield J.F."/>
        </authorList>
    </citation>
    <scope>NUCLEOTIDE SEQUENCE</scope>
    <source>
        <strain evidence="15">NC_groundwater_17_Pr7_B-0.1um_64_12</strain>
    </source>
</reference>
<evidence type="ECO:0000313" key="16">
    <source>
        <dbReference type="Proteomes" id="UP000727962"/>
    </source>
</evidence>
<evidence type="ECO:0000256" key="11">
    <source>
        <dbReference type="SAM" id="SignalP"/>
    </source>
</evidence>
<dbReference type="PANTHER" id="PTHR47053">
    <property type="entry name" value="MUREIN DD-ENDOPEPTIDASE MEPH-RELATED"/>
    <property type="match status" value="1"/>
</dbReference>
<evidence type="ECO:0000259" key="13">
    <source>
        <dbReference type="PROSITE" id="PS51782"/>
    </source>
</evidence>
<dbReference type="InterPro" id="IPR003646">
    <property type="entry name" value="SH3-like_bac-type"/>
</dbReference>
<dbReference type="EMBL" id="JACOSL010000064">
    <property type="protein sequence ID" value="MBI1757532.1"/>
    <property type="molecule type" value="Genomic_DNA"/>
</dbReference>
<dbReference type="GO" id="GO:0008234">
    <property type="term" value="F:cysteine-type peptidase activity"/>
    <property type="evidence" value="ECO:0007669"/>
    <property type="project" value="UniProtKB-KW"/>
</dbReference>
<evidence type="ECO:0000313" key="15">
    <source>
        <dbReference type="EMBL" id="MBI1757532.1"/>
    </source>
</evidence>
<name>A0A931LUE5_FIMGI</name>
<evidence type="ECO:0000256" key="6">
    <source>
        <dbReference type="ARBA" id="ARBA00022737"/>
    </source>
</evidence>
<dbReference type="SMART" id="SM00287">
    <property type="entry name" value="SH3b"/>
    <property type="match status" value="1"/>
</dbReference>
<feature type="domain" description="LysM" evidence="13">
    <location>
        <begin position="23"/>
        <end position="67"/>
    </location>
</feature>
<dbReference type="Gene3D" id="3.90.1720.10">
    <property type="entry name" value="endopeptidase domain like (from Nostoc punctiforme)"/>
    <property type="match status" value="1"/>
</dbReference>
<keyword evidence="5 11" id="KW-0732">Signal</keyword>
<dbReference type="InterPro" id="IPR038765">
    <property type="entry name" value="Papain-like_cys_pep_sf"/>
</dbReference>